<comment type="caution">
    <text evidence="1">The sequence shown here is derived from an EMBL/GenBank/DDBJ whole genome shotgun (WGS) entry which is preliminary data.</text>
</comment>
<dbReference type="AlphaFoldDB" id="A0A2S7SXX1"/>
<organism evidence="1 2">
    <name type="scientific">Flavipsychrobacter stenotrophus</name>
    <dbReference type="NCBI Taxonomy" id="2077091"/>
    <lineage>
        <taxon>Bacteria</taxon>
        <taxon>Pseudomonadati</taxon>
        <taxon>Bacteroidota</taxon>
        <taxon>Chitinophagia</taxon>
        <taxon>Chitinophagales</taxon>
        <taxon>Chitinophagaceae</taxon>
        <taxon>Flavipsychrobacter</taxon>
    </lineage>
</organism>
<dbReference type="EMBL" id="PPSL01000002">
    <property type="protein sequence ID" value="PQJ11574.1"/>
    <property type="molecule type" value="Genomic_DNA"/>
</dbReference>
<accession>A0A2S7SXX1</accession>
<evidence type="ECO:0008006" key="3">
    <source>
        <dbReference type="Google" id="ProtNLM"/>
    </source>
</evidence>
<sequence length="189" mass="21433">MKKLFYVFVLFSCLPLKTIAQLDPAPKVALKDLKFTSVFAYNKKDTLHSICLLGTGFFKAKHSPNSDAVISEWLVAHPRAQVIPVTTYKSFTPKRPGAYQSYCWLVDGKDTLNTYLVRNGCFAAMTMQRPHVHGEMTPLEKEMYGDIAMHVGRSSYRNFILQARNAEAQAKRNRLGIWKNGQSKKKKTA</sequence>
<protein>
    <recommendedName>
        <fullName evidence="3">TNase-like domain-containing protein</fullName>
    </recommendedName>
</protein>
<name>A0A2S7SXX1_9BACT</name>
<reference evidence="1 2" key="1">
    <citation type="submission" date="2018-01" db="EMBL/GenBank/DDBJ databases">
        <title>A novel member of the phylum Bacteroidetes isolated from glacier ice.</title>
        <authorList>
            <person name="Liu Q."/>
            <person name="Xin Y.-H."/>
        </authorList>
    </citation>
    <scope>NUCLEOTIDE SEQUENCE [LARGE SCALE GENOMIC DNA]</scope>
    <source>
        <strain evidence="1 2">RB1R16</strain>
    </source>
</reference>
<dbReference type="Proteomes" id="UP000239872">
    <property type="component" value="Unassembled WGS sequence"/>
</dbReference>
<proteinExistence type="predicted"/>
<evidence type="ECO:0000313" key="1">
    <source>
        <dbReference type="EMBL" id="PQJ11574.1"/>
    </source>
</evidence>
<dbReference type="RefSeq" id="WP_105038454.1">
    <property type="nucleotide sequence ID" value="NZ_PPSL01000002.1"/>
</dbReference>
<dbReference type="OrthoDB" id="678214at2"/>
<keyword evidence="2" id="KW-1185">Reference proteome</keyword>
<evidence type="ECO:0000313" key="2">
    <source>
        <dbReference type="Proteomes" id="UP000239872"/>
    </source>
</evidence>
<gene>
    <name evidence="1" type="ORF">CJD36_007195</name>
</gene>